<dbReference type="Gene3D" id="3.10.20.30">
    <property type="match status" value="1"/>
</dbReference>
<reference evidence="8 9" key="1">
    <citation type="submission" date="2015-10" db="EMBL/GenBank/DDBJ databases">
        <title>Draft Genome Sequence of Chlorobium limicola strain Frasassi Growing under Artificial Lighting in the Frasassi Cave System.</title>
        <authorList>
            <person name="Mansor M."/>
            <person name="Macalady J."/>
        </authorList>
    </citation>
    <scope>NUCLEOTIDE SEQUENCE [LARGE SCALE GENOMIC DNA]</scope>
    <source>
        <strain evidence="8 9">Frasassi</strain>
    </source>
</reference>
<dbReference type="PROSITE" id="PS51085">
    <property type="entry name" value="2FE2S_FER_2"/>
    <property type="match status" value="1"/>
</dbReference>
<proteinExistence type="inferred from homology"/>
<dbReference type="GO" id="GO:0140647">
    <property type="term" value="P:P450-containing electron transport chain"/>
    <property type="evidence" value="ECO:0007669"/>
    <property type="project" value="InterPro"/>
</dbReference>
<dbReference type="InterPro" id="IPR001055">
    <property type="entry name" value="Adrenodoxin-like"/>
</dbReference>
<dbReference type="GO" id="GO:0009055">
    <property type="term" value="F:electron transfer activity"/>
    <property type="evidence" value="ECO:0007669"/>
    <property type="project" value="TreeGrafter"/>
</dbReference>
<keyword evidence="3" id="KW-0479">Metal-binding</keyword>
<evidence type="ECO:0000256" key="5">
    <source>
        <dbReference type="ARBA" id="ARBA00023014"/>
    </source>
</evidence>
<comment type="similarity">
    <text evidence="1">Belongs to the adrenodoxin/putidaredoxin family.</text>
</comment>
<keyword evidence="2" id="KW-0001">2Fe-2S</keyword>
<evidence type="ECO:0000256" key="3">
    <source>
        <dbReference type="ARBA" id="ARBA00022723"/>
    </source>
</evidence>
<dbReference type="CDD" id="cd00207">
    <property type="entry name" value="fer2"/>
    <property type="match status" value="1"/>
</dbReference>
<dbReference type="GO" id="GO:0051537">
    <property type="term" value="F:2 iron, 2 sulfur cluster binding"/>
    <property type="evidence" value="ECO:0007669"/>
    <property type="project" value="UniProtKB-KW"/>
</dbReference>
<dbReference type="InterPro" id="IPR001041">
    <property type="entry name" value="2Fe-2S_ferredoxin-type"/>
</dbReference>
<dbReference type="SUPFAM" id="SSF54292">
    <property type="entry name" value="2Fe-2S ferredoxin-like"/>
    <property type="match status" value="1"/>
</dbReference>
<keyword evidence="4" id="KW-0408">Iron</keyword>
<evidence type="ECO:0000256" key="1">
    <source>
        <dbReference type="ARBA" id="ARBA00010914"/>
    </source>
</evidence>
<comment type="cofactor">
    <cofactor evidence="6">
        <name>[2Fe-2S] cluster</name>
        <dbReference type="ChEBI" id="CHEBI:190135"/>
    </cofactor>
</comment>
<protein>
    <submittedName>
        <fullName evidence="8">Chlorosome protein J</fullName>
    </submittedName>
</protein>
<sequence length="226" mass="23718">MIIYINDKPCEAEVGDLLLHAAQRHNSHIGCICGGNGICQSCFVYIKEGAESLSQPSEEEKAFISEKLFQDGGRLACQTVITGAGTIKVLSRAENLRRIVIGLNVPGFITYAQTIGYNVLNKLPGGAANVVSRVMEGKLNPADSIGKIGNSIGYGARLAVHTATENLPILQIPLSVISGAAKGVFDTASGLVCTVSGGQLHLPGSTCSSHETQQTKPVESITITVK</sequence>
<evidence type="ECO:0000256" key="4">
    <source>
        <dbReference type="ARBA" id="ARBA00023004"/>
    </source>
</evidence>
<dbReference type="AlphaFoldDB" id="A0A117MJN9"/>
<evidence type="ECO:0000256" key="6">
    <source>
        <dbReference type="ARBA" id="ARBA00034078"/>
    </source>
</evidence>
<gene>
    <name evidence="8" type="ORF">ASB62_08260</name>
</gene>
<dbReference type="PANTHER" id="PTHR23426">
    <property type="entry name" value="FERREDOXIN/ADRENODOXIN"/>
    <property type="match status" value="1"/>
</dbReference>
<evidence type="ECO:0000313" key="8">
    <source>
        <dbReference type="EMBL" id="KUL21070.1"/>
    </source>
</evidence>
<evidence type="ECO:0000256" key="2">
    <source>
        <dbReference type="ARBA" id="ARBA00022714"/>
    </source>
</evidence>
<keyword evidence="9" id="KW-1185">Reference proteome</keyword>
<name>A0A117MJN9_CHLLI</name>
<evidence type="ECO:0000259" key="7">
    <source>
        <dbReference type="PROSITE" id="PS51085"/>
    </source>
</evidence>
<feature type="domain" description="2Fe-2S ferredoxin-type" evidence="7">
    <location>
        <begin position="1"/>
        <end position="95"/>
    </location>
</feature>
<accession>A0A117MJN9</accession>
<dbReference type="OrthoDB" id="9799640at2"/>
<dbReference type="Pfam" id="PF00111">
    <property type="entry name" value="Fer2"/>
    <property type="match status" value="1"/>
</dbReference>
<organism evidence="8 9">
    <name type="scientific">Chlorobium limicola</name>
    <dbReference type="NCBI Taxonomy" id="1092"/>
    <lineage>
        <taxon>Bacteria</taxon>
        <taxon>Pseudomonadati</taxon>
        <taxon>Chlorobiota</taxon>
        <taxon>Chlorobiia</taxon>
        <taxon>Chlorobiales</taxon>
        <taxon>Chlorobiaceae</taxon>
        <taxon>Chlorobium/Pelodictyon group</taxon>
        <taxon>Chlorobium</taxon>
    </lineage>
</organism>
<dbReference type="InterPro" id="IPR012675">
    <property type="entry name" value="Beta-grasp_dom_sf"/>
</dbReference>
<dbReference type="Proteomes" id="UP000053937">
    <property type="component" value="Unassembled WGS sequence"/>
</dbReference>
<comment type="caution">
    <text evidence="8">The sequence shown here is derived from an EMBL/GenBank/DDBJ whole genome shotgun (WGS) entry which is preliminary data.</text>
</comment>
<dbReference type="InterPro" id="IPR036010">
    <property type="entry name" value="2Fe-2S_ferredoxin-like_sf"/>
</dbReference>
<keyword evidence="5" id="KW-0411">Iron-sulfur</keyword>
<dbReference type="GO" id="GO:0046872">
    <property type="term" value="F:metal ion binding"/>
    <property type="evidence" value="ECO:0007669"/>
    <property type="project" value="UniProtKB-KW"/>
</dbReference>
<evidence type="ECO:0000313" key="9">
    <source>
        <dbReference type="Proteomes" id="UP000053937"/>
    </source>
</evidence>
<dbReference type="EMBL" id="LMBR01000211">
    <property type="protein sequence ID" value="KUL21070.1"/>
    <property type="molecule type" value="Genomic_DNA"/>
</dbReference>
<dbReference type="RefSeq" id="WP_059139427.1">
    <property type="nucleotide sequence ID" value="NZ_LMBR01000211.1"/>
</dbReference>
<dbReference type="PANTHER" id="PTHR23426:SF65">
    <property type="entry name" value="FERREDOXIN-2, MITOCHONDRIAL"/>
    <property type="match status" value="1"/>
</dbReference>